<keyword evidence="1" id="KW-0812">Transmembrane</keyword>
<reference evidence="2" key="1">
    <citation type="submission" date="2020-06" db="EMBL/GenBank/DDBJ databases">
        <title>Legume-microbial interactions unlock mineral nutrients during tropical forest succession.</title>
        <authorList>
            <person name="Epihov D.Z."/>
        </authorList>
    </citation>
    <scope>NUCLEOTIDE SEQUENCE [LARGE SCALE GENOMIC DNA]</scope>
    <source>
        <strain evidence="2">Pan2503</strain>
    </source>
</reference>
<keyword evidence="1" id="KW-0472">Membrane</keyword>
<dbReference type="Proteomes" id="UP000567293">
    <property type="component" value="Unassembled WGS sequence"/>
</dbReference>
<keyword evidence="3" id="KW-1185">Reference proteome</keyword>
<proteinExistence type="predicted"/>
<feature type="transmembrane region" description="Helical" evidence="1">
    <location>
        <begin position="6"/>
        <end position="24"/>
    </location>
</feature>
<dbReference type="EMBL" id="JACDQQ010000729">
    <property type="protein sequence ID" value="MBA0084826.1"/>
    <property type="molecule type" value="Genomic_DNA"/>
</dbReference>
<name>A0A7V8SWF3_9BACT</name>
<dbReference type="AlphaFoldDB" id="A0A7V8SWF3"/>
<sequence>MSDMIWLGGVAFTLFFVVLSITAVRWWPLIYVCAVGIGAGAGLLLWDFPPSFREAWWLAWMLYIFSLPLGKTIAERRRISRRL</sequence>
<protein>
    <submittedName>
        <fullName evidence="2">Uncharacterized protein</fullName>
    </submittedName>
</protein>
<evidence type="ECO:0000256" key="1">
    <source>
        <dbReference type="SAM" id="Phobius"/>
    </source>
</evidence>
<keyword evidence="1" id="KW-1133">Transmembrane helix</keyword>
<feature type="transmembrane region" description="Helical" evidence="1">
    <location>
        <begin position="55"/>
        <end position="74"/>
    </location>
</feature>
<evidence type="ECO:0000313" key="2">
    <source>
        <dbReference type="EMBL" id="MBA0084826.1"/>
    </source>
</evidence>
<accession>A0A7V8SWF3</accession>
<comment type="caution">
    <text evidence="2">The sequence shown here is derived from an EMBL/GenBank/DDBJ whole genome shotgun (WGS) entry which is preliminary data.</text>
</comment>
<organism evidence="2 3">
    <name type="scientific">Candidatus Acidiferrum panamense</name>
    <dbReference type="NCBI Taxonomy" id="2741543"/>
    <lineage>
        <taxon>Bacteria</taxon>
        <taxon>Pseudomonadati</taxon>
        <taxon>Acidobacteriota</taxon>
        <taxon>Terriglobia</taxon>
        <taxon>Candidatus Acidiferrales</taxon>
        <taxon>Candidatus Acidiferrum</taxon>
    </lineage>
</organism>
<gene>
    <name evidence="2" type="ORF">HRJ53_07515</name>
</gene>
<evidence type="ECO:0000313" key="3">
    <source>
        <dbReference type="Proteomes" id="UP000567293"/>
    </source>
</evidence>
<feature type="transmembrane region" description="Helical" evidence="1">
    <location>
        <begin position="29"/>
        <end position="49"/>
    </location>
</feature>